<evidence type="ECO:0000313" key="2">
    <source>
        <dbReference type="Proteomes" id="UP000287651"/>
    </source>
</evidence>
<organism evidence="1 2">
    <name type="scientific">Ensete ventricosum</name>
    <name type="common">Abyssinian banana</name>
    <name type="synonym">Musa ensete</name>
    <dbReference type="NCBI Taxonomy" id="4639"/>
    <lineage>
        <taxon>Eukaryota</taxon>
        <taxon>Viridiplantae</taxon>
        <taxon>Streptophyta</taxon>
        <taxon>Embryophyta</taxon>
        <taxon>Tracheophyta</taxon>
        <taxon>Spermatophyta</taxon>
        <taxon>Magnoliopsida</taxon>
        <taxon>Liliopsida</taxon>
        <taxon>Zingiberales</taxon>
        <taxon>Musaceae</taxon>
        <taxon>Ensete</taxon>
    </lineage>
</organism>
<dbReference type="Proteomes" id="UP000287651">
    <property type="component" value="Unassembled WGS sequence"/>
</dbReference>
<sequence length="228" mass="25032">MVVGKSGYTRIVASQSTPRAYTRIGQRVVAVRRSDCFRFQLAGAGEGVCVWPREDRRARRTDTAVNGPHQSRSECTRGNYFFNLSRLPFPCSLGGSPTNRPDDRQHAPFAFVQTGGPRPHGQLATRKRVGPTFLRCVPAAGPAMVGFHVGRCSVVRATGARRHRGGTRNDTALVRKSRKPRLCHRSVGFSVGNWPNPTLAPSRIMSEETNNTAILDASEKNLFTSSIT</sequence>
<comment type="caution">
    <text evidence="1">The sequence shown here is derived from an EMBL/GenBank/DDBJ whole genome shotgun (WGS) entry which is preliminary data.</text>
</comment>
<proteinExistence type="predicted"/>
<name>A0A426Y0C2_ENSVE</name>
<dbReference type="EMBL" id="AMZH03016100">
    <property type="protein sequence ID" value="RRT45011.1"/>
    <property type="molecule type" value="Genomic_DNA"/>
</dbReference>
<dbReference type="AlphaFoldDB" id="A0A426Y0C2"/>
<evidence type="ECO:0000313" key="1">
    <source>
        <dbReference type="EMBL" id="RRT45011.1"/>
    </source>
</evidence>
<accession>A0A426Y0C2</accession>
<protein>
    <submittedName>
        <fullName evidence="1">Uncharacterized protein</fullName>
    </submittedName>
</protein>
<gene>
    <name evidence="1" type="ORF">B296_00030593</name>
</gene>
<reference evidence="1 2" key="1">
    <citation type="journal article" date="2014" name="Agronomy (Basel)">
        <title>A Draft Genome Sequence for Ensete ventricosum, the Drought-Tolerant Tree Against Hunger.</title>
        <authorList>
            <person name="Harrison J."/>
            <person name="Moore K.A."/>
            <person name="Paszkiewicz K."/>
            <person name="Jones T."/>
            <person name="Grant M."/>
            <person name="Ambacheew D."/>
            <person name="Muzemil S."/>
            <person name="Studholme D.J."/>
        </authorList>
    </citation>
    <scope>NUCLEOTIDE SEQUENCE [LARGE SCALE GENOMIC DNA]</scope>
</reference>